<evidence type="ECO:0000313" key="2">
    <source>
        <dbReference type="Proteomes" id="UP000187203"/>
    </source>
</evidence>
<dbReference type="AlphaFoldDB" id="A0A1R3IN29"/>
<dbReference type="EMBL" id="AWUE01017901">
    <property type="protein sequence ID" value="OMO83977.1"/>
    <property type="molecule type" value="Genomic_DNA"/>
</dbReference>
<proteinExistence type="predicted"/>
<evidence type="ECO:0000313" key="1">
    <source>
        <dbReference type="EMBL" id="OMO83977.1"/>
    </source>
</evidence>
<sequence>MAAKTIVELIRCSDEEAEVFETYGIRRGFMAENEDDGELVVVYVSSEEEKQIYVRRLDLTTWKWRRRKGPKLGDKNKMLYVSMGASILQTAGADEAARGMDNKIYLPRVTKENSCLFYSLATAKYSSFEGLIQAAGQCGNWKETLERVETADEIIT</sequence>
<organism evidence="1 2">
    <name type="scientific">Corchorus olitorius</name>
    <dbReference type="NCBI Taxonomy" id="93759"/>
    <lineage>
        <taxon>Eukaryota</taxon>
        <taxon>Viridiplantae</taxon>
        <taxon>Streptophyta</taxon>
        <taxon>Embryophyta</taxon>
        <taxon>Tracheophyta</taxon>
        <taxon>Spermatophyta</taxon>
        <taxon>Magnoliopsida</taxon>
        <taxon>eudicotyledons</taxon>
        <taxon>Gunneridae</taxon>
        <taxon>Pentapetalae</taxon>
        <taxon>rosids</taxon>
        <taxon>malvids</taxon>
        <taxon>Malvales</taxon>
        <taxon>Malvaceae</taxon>
        <taxon>Grewioideae</taxon>
        <taxon>Apeibeae</taxon>
        <taxon>Corchorus</taxon>
    </lineage>
</organism>
<protein>
    <submittedName>
        <fullName evidence="1">Uncharacterized protein</fullName>
    </submittedName>
</protein>
<accession>A0A1R3IN29</accession>
<name>A0A1R3IN29_9ROSI</name>
<comment type="caution">
    <text evidence="1">The sequence shown here is derived from an EMBL/GenBank/DDBJ whole genome shotgun (WGS) entry which is preliminary data.</text>
</comment>
<gene>
    <name evidence="1" type="ORF">COLO4_22280</name>
</gene>
<keyword evidence="2" id="KW-1185">Reference proteome</keyword>
<dbReference type="Proteomes" id="UP000187203">
    <property type="component" value="Unassembled WGS sequence"/>
</dbReference>
<reference evidence="2" key="1">
    <citation type="submission" date="2013-09" db="EMBL/GenBank/DDBJ databases">
        <title>Corchorus olitorius genome sequencing.</title>
        <authorList>
            <person name="Alam M."/>
            <person name="Haque M.S."/>
            <person name="Islam M.S."/>
            <person name="Emdad E.M."/>
            <person name="Islam M.M."/>
            <person name="Ahmed B."/>
            <person name="Halim A."/>
            <person name="Hossen Q.M.M."/>
            <person name="Hossain M.Z."/>
            <person name="Ahmed R."/>
            <person name="Khan M.M."/>
            <person name="Islam R."/>
            <person name="Rashid M.M."/>
            <person name="Khan S.A."/>
            <person name="Rahman M.S."/>
            <person name="Alam M."/>
            <person name="Yahiya A.S."/>
            <person name="Khan M.S."/>
            <person name="Azam M.S."/>
            <person name="Haque T."/>
            <person name="Lashkar M.Z.H."/>
            <person name="Akhand A.I."/>
            <person name="Morshed G."/>
            <person name="Roy S."/>
            <person name="Uddin K.S."/>
            <person name="Rabeya T."/>
            <person name="Hossain A.S."/>
            <person name="Chowdhury A."/>
            <person name="Snigdha A.R."/>
            <person name="Mortoza M.S."/>
            <person name="Matin S.A."/>
            <person name="Hoque S.M.E."/>
            <person name="Islam M.K."/>
            <person name="Roy D.K."/>
            <person name="Haider R."/>
            <person name="Moosa M.M."/>
            <person name="Elias S.M."/>
            <person name="Hasan A.M."/>
            <person name="Jahan S."/>
            <person name="Shafiuddin M."/>
            <person name="Mahmood N."/>
            <person name="Shommy N.S."/>
        </authorList>
    </citation>
    <scope>NUCLEOTIDE SEQUENCE [LARGE SCALE GENOMIC DNA]</scope>
    <source>
        <strain evidence="2">cv. O-4</strain>
    </source>
</reference>